<name>A0AAV5FN76_ELECO</name>
<feature type="compositionally biased region" description="Polar residues" evidence="1">
    <location>
        <begin position="19"/>
        <end position="33"/>
    </location>
</feature>
<evidence type="ECO:0000313" key="3">
    <source>
        <dbReference type="Proteomes" id="UP001054889"/>
    </source>
</evidence>
<evidence type="ECO:0000256" key="1">
    <source>
        <dbReference type="SAM" id="MobiDB-lite"/>
    </source>
</evidence>
<dbReference type="AlphaFoldDB" id="A0AAV5FN76"/>
<reference evidence="2" key="2">
    <citation type="submission" date="2021-12" db="EMBL/GenBank/DDBJ databases">
        <title>Resequencing data analysis of finger millet.</title>
        <authorList>
            <person name="Hatakeyama M."/>
            <person name="Aluri S."/>
            <person name="Balachadran M.T."/>
            <person name="Sivarajan S.R."/>
            <person name="Poveda L."/>
            <person name="Shimizu-Inatsugi R."/>
            <person name="Schlapbach R."/>
            <person name="Sreeman S.M."/>
            <person name="Shimizu K.K."/>
        </authorList>
    </citation>
    <scope>NUCLEOTIDE SEQUENCE</scope>
</reference>
<dbReference type="EMBL" id="BQKI01000088">
    <property type="protein sequence ID" value="GJN36200.1"/>
    <property type="molecule type" value="Genomic_DNA"/>
</dbReference>
<proteinExistence type="predicted"/>
<feature type="region of interest" description="Disordered" evidence="1">
    <location>
        <begin position="13"/>
        <end position="39"/>
    </location>
</feature>
<reference evidence="2" key="1">
    <citation type="journal article" date="2018" name="DNA Res.">
        <title>Multiple hybrid de novo genome assembly of finger millet, an orphan allotetraploid crop.</title>
        <authorList>
            <person name="Hatakeyama M."/>
            <person name="Aluri S."/>
            <person name="Balachadran M.T."/>
            <person name="Sivarajan S.R."/>
            <person name="Patrignani A."/>
            <person name="Gruter S."/>
            <person name="Poveda L."/>
            <person name="Shimizu-Inatsugi R."/>
            <person name="Baeten J."/>
            <person name="Francoijs K.J."/>
            <person name="Nataraja K.N."/>
            <person name="Reddy Y.A.N."/>
            <person name="Phadnis S."/>
            <person name="Ravikumar R.L."/>
            <person name="Schlapbach R."/>
            <person name="Sreeman S.M."/>
            <person name="Shimizu K.K."/>
        </authorList>
    </citation>
    <scope>NUCLEOTIDE SEQUENCE</scope>
</reference>
<protein>
    <submittedName>
        <fullName evidence="2">Uncharacterized protein</fullName>
    </submittedName>
</protein>
<comment type="caution">
    <text evidence="2">The sequence shown here is derived from an EMBL/GenBank/DDBJ whole genome shotgun (WGS) entry which is preliminary data.</text>
</comment>
<sequence length="164" mass="18443">MIRRSLLLHLEPKLRQRSSKPANSQTPQRQEGNGVQGAEEKLDITKIKDDISSEKFKLIDEIKGKIEGMKVGDKIIDEINRKLEEIKSGNLQIDQKQVSDILVDLQEGQSSIQPLGILLLALRLLKADATAAATTEEANKLRKACTYYQHHTKTLSKKKNSQET</sequence>
<accession>A0AAV5FN76</accession>
<dbReference type="Proteomes" id="UP001054889">
    <property type="component" value="Unassembled WGS sequence"/>
</dbReference>
<evidence type="ECO:0000313" key="2">
    <source>
        <dbReference type="EMBL" id="GJN36200.1"/>
    </source>
</evidence>
<organism evidence="2 3">
    <name type="scientific">Eleusine coracana subsp. coracana</name>
    <dbReference type="NCBI Taxonomy" id="191504"/>
    <lineage>
        <taxon>Eukaryota</taxon>
        <taxon>Viridiplantae</taxon>
        <taxon>Streptophyta</taxon>
        <taxon>Embryophyta</taxon>
        <taxon>Tracheophyta</taxon>
        <taxon>Spermatophyta</taxon>
        <taxon>Magnoliopsida</taxon>
        <taxon>Liliopsida</taxon>
        <taxon>Poales</taxon>
        <taxon>Poaceae</taxon>
        <taxon>PACMAD clade</taxon>
        <taxon>Chloridoideae</taxon>
        <taxon>Cynodonteae</taxon>
        <taxon>Eleusininae</taxon>
        <taxon>Eleusine</taxon>
    </lineage>
</organism>
<gene>
    <name evidence="2" type="primary">gb25040</name>
    <name evidence="2" type="ORF">PR202_gb25040</name>
</gene>
<keyword evidence="3" id="KW-1185">Reference proteome</keyword>